<reference evidence="3 4" key="1">
    <citation type="journal article" date="2011" name="J. Bacteriol.">
        <title>Complete genome sequences of the chemolithoautotrophic Oligotropha carboxidovorans strains OM4 and OM5.</title>
        <authorList>
            <person name="Volland S."/>
            <person name="Rachinger M."/>
            <person name="Strittmatter A."/>
            <person name="Daniel R."/>
            <person name="Gottschalk G."/>
            <person name="Meyer O."/>
        </authorList>
    </citation>
    <scope>NUCLEOTIDE SEQUENCE [LARGE SCALE GENOMIC DNA]</scope>
    <source>
        <strain evidence="4">ATCC 49405 / DSM 1227 / KCTC 32145 / OM5</strain>
    </source>
</reference>
<accession>F8BX08</accession>
<protein>
    <recommendedName>
        <fullName evidence="5">LTXXQ motif family protein</fullName>
    </recommendedName>
</protein>
<evidence type="ECO:0000313" key="3">
    <source>
        <dbReference type="EMBL" id="AEI06084.1"/>
    </source>
</evidence>
<dbReference type="PATRIC" id="fig|504832.7.peg.1456"/>
<evidence type="ECO:0000256" key="1">
    <source>
        <dbReference type="SAM" id="MobiDB-lite"/>
    </source>
</evidence>
<sequence length="196" mass="21021">MVRPWATYIAMAALAGAAAAVAVIALTDGPLWPGEVRETPQPVSELKTDSEPLPLRSNADSKGDRLPQLADVSPSMTLETARHFMSAPVVAPAQPPVRATNALLDDKQIAALKARLRLTTAQEKYWPPVESALRELISAMHVSRRQPSSFDADHEAVKRLMAAAGPFLAQLRADQKGQIQSLMRMAGLGTELPGAN</sequence>
<organism evidence="3 4">
    <name type="scientific">Afipia carboxidovorans (strain ATCC 49405 / DSM 1227 / KCTC 32145 / OM5)</name>
    <name type="common">Oligotropha carboxidovorans</name>
    <dbReference type="NCBI Taxonomy" id="504832"/>
    <lineage>
        <taxon>Bacteria</taxon>
        <taxon>Pseudomonadati</taxon>
        <taxon>Pseudomonadota</taxon>
        <taxon>Alphaproteobacteria</taxon>
        <taxon>Hyphomicrobiales</taxon>
        <taxon>Nitrobacteraceae</taxon>
        <taxon>Afipia</taxon>
    </lineage>
</organism>
<feature type="region of interest" description="Disordered" evidence="1">
    <location>
        <begin position="34"/>
        <end position="67"/>
    </location>
</feature>
<keyword evidence="4" id="KW-1185">Reference proteome</keyword>
<dbReference type="HOGENOM" id="CLU_1375680_0_0_5"/>
<feature type="transmembrane region" description="Helical" evidence="2">
    <location>
        <begin position="6"/>
        <end position="27"/>
    </location>
</feature>
<keyword evidence="2" id="KW-0812">Transmembrane</keyword>
<gene>
    <name evidence="3" type="ordered locus">OCA5_c13680</name>
</gene>
<dbReference type="KEGG" id="ocg:OCA5_c13680"/>
<dbReference type="eggNOG" id="ENOG502ZV0W">
    <property type="taxonomic scope" value="Bacteria"/>
</dbReference>
<keyword evidence="2" id="KW-0472">Membrane</keyword>
<evidence type="ECO:0000313" key="4">
    <source>
        <dbReference type="Proteomes" id="UP000007730"/>
    </source>
</evidence>
<evidence type="ECO:0008006" key="5">
    <source>
        <dbReference type="Google" id="ProtNLM"/>
    </source>
</evidence>
<dbReference type="OrthoDB" id="8138983at2"/>
<proteinExistence type="predicted"/>
<keyword evidence="2" id="KW-1133">Transmembrane helix</keyword>
<evidence type="ECO:0000256" key="2">
    <source>
        <dbReference type="SAM" id="Phobius"/>
    </source>
</evidence>
<dbReference type="EMBL" id="CP002826">
    <property type="protein sequence ID" value="AEI06084.1"/>
    <property type="molecule type" value="Genomic_DNA"/>
</dbReference>
<name>F8BX08_AFIC5</name>
<dbReference type="AlphaFoldDB" id="F8BX08"/>
<dbReference type="Proteomes" id="UP000007730">
    <property type="component" value="Chromosome"/>
</dbReference>